<dbReference type="SFLD" id="SFLDG01205">
    <property type="entry name" value="AMPS.1"/>
    <property type="match status" value="1"/>
</dbReference>
<keyword evidence="2" id="KW-0808">Transferase</keyword>
<gene>
    <name evidence="6" type="ORF">EB796_022862</name>
</gene>
<reference evidence="6" key="1">
    <citation type="submission" date="2020-06" db="EMBL/GenBank/DDBJ databases">
        <title>Draft genome of Bugula neritina, a colonial animal packing powerful symbionts and potential medicines.</title>
        <authorList>
            <person name="Rayko M."/>
        </authorList>
    </citation>
    <scope>NUCLEOTIDE SEQUENCE [LARGE SCALE GENOMIC DNA]</scope>
    <source>
        <strain evidence="6">Kwan_BN1</strain>
    </source>
</reference>
<dbReference type="Gene3D" id="3.40.30.10">
    <property type="entry name" value="Glutaredoxin"/>
    <property type="match status" value="1"/>
</dbReference>
<dbReference type="CDD" id="cd03192">
    <property type="entry name" value="GST_C_Sigma_like"/>
    <property type="match status" value="1"/>
</dbReference>
<dbReference type="InterPro" id="IPR036249">
    <property type="entry name" value="Thioredoxin-like_sf"/>
</dbReference>
<evidence type="ECO:0000313" key="6">
    <source>
        <dbReference type="EMBL" id="KAF6018813.1"/>
    </source>
</evidence>
<accession>A0A7J7IY16</accession>
<dbReference type="PROSITE" id="PS50404">
    <property type="entry name" value="GST_NTER"/>
    <property type="match status" value="1"/>
</dbReference>
<keyword evidence="7" id="KW-1185">Reference proteome</keyword>
<comment type="catalytic activity">
    <reaction evidence="3">
        <text>RX + glutathione = an S-substituted glutathione + a halide anion + H(+)</text>
        <dbReference type="Rhea" id="RHEA:16437"/>
        <dbReference type="ChEBI" id="CHEBI:15378"/>
        <dbReference type="ChEBI" id="CHEBI:16042"/>
        <dbReference type="ChEBI" id="CHEBI:17792"/>
        <dbReference type="ChEBI" id="CHEBI:57925"/>
        <dbReference type="ChEBI" id="CHEBI:90779"/>
        <dbReference type="EC" id="2.5.1.18"/>
    </reaction>
</comment>
<proteinExistence type="predicted"/>
<dbReference type="SUPFAM" id="SSF52833">
    <property type="entry name" value="Thioredoxin-like"/>
    <property type="match status" value="1"/>
</dbReference>
<dbReference type="AlphaFoldDB" id="A0A7J7IY16"/>
<dbReference type="EC" id="2.5.1.18" evidence="1"/>
<protein>
    <recommendedName>
        <fullName evidence="1">glutathione transferase</fullName>
        <ecNumber evidence="1">2.5.1.18</ecNumber>
    </recommendedName>
</protein>
<evidence type="ECO:0000313" key="7">
    <source>
        <dbReference type="Proteomes" id="UP000593567"/>
    </source>
</evidence>
<dbReference type="PANTHER" id="PTHR11571:SF224">
    <property type="entry name" value="HEMATOPOIETIC PROSTAGLANDIN D SYNTHASE"/>
    <property type="match status" value="1"/>
</dbReference>
<dbReference type="InterPro" id="IPR004046">
    <property type="entry name" value="GST_C"/>
</dbReference>
<comment type="caution">
    <text evidence="6">The sequence shown here is derived from an EMBL/GenBank/DDBJ whole genome shotgun (WGS) entry which is preliminary data.</text>
</comment>
<dbReference type="Gene3D" id="1.20.1050.10">
    <property type="match status" value="1"/>
</dbReference>
<feature type="domain" description="GST N-terminal" evidence="4">
    <location>
        <begin position="4"/>
        <end position="81"/>
    </location>
</feature>
<evidence type="ECO:0000256" key="2">
    <source>
        <dbReference type="ARBA" id="ARBA00022679"/>
    </source>
</evidence>
<name>A0A7J7IY16_BUGNE</name>
<dbReference type="Pfam" id="PF02798">
    <property type="entry name" value="GST_N"/>
    <property type="match status" value="1"/>
</dbReference>
<dbReference type="SFLD" id="SFLDG00363">
    <property type="entry name" value="AMPS_(cytGST):_Alpha-__Mu-__Pi"/>
    <property type="match status" value="1"/>
</dbReference>
<evidence type="ECO:0000256" key="1">
    <source>
        <dbReference type="ARBA" id="ARBA00012452"/>
    </source>
</evidence>
<dbReference type="SFLD" id="SFLDS00019">
    <property type="entry name" value="Glutathione_Transferase_(cytos"/>
    <property type="match status" value="1"/>
</dbReference>
<organism evidence="6 7">
    <name type="scientific">Bugula neritina</name>
    <name type="common">Brown bryozoan</name>
    <name type="synonym">Sertularia neritina</name>
    <dbReference type="NCBI Taxonomy" id="10212"/>
    <lineage>
        <taxon>Eukaryota</taxon>
        <taxon>Metazoa</taxon>
        <taxon>Spiralia</taxon>
        <taxon>Lophotrochozoa</taxon>
        <taxon>Bryozoa</taxon>
        <taxon>Gymnolaemata</taxon>
        <taxon>Cheilostomatida</taxon>
        <taxon>Flustrina</taxon>
        <taxon>Buguloidea</taxon>
        <taxon>Bugulidae</taxon>
        <taxon>Bugula</taxon>
    </lineage>
</organism>
<dbReference type="Proteomes" id="UP000593567">
    <property type="component" value="Unassembled WGS sequence"/>
</dbReference>
<dbReference type="OrthoDB" id="414243at2759"/>
<dbReference type="InterPro" id="IPR040079">
    <property type="entry name" value="Glutathione_S-Trfase"/>
</dbReference>
<dbReference type="InterPro" id="IPR010987">
    <property type="entry name" value="Glutathione-S-Trfase_C-like"/>
</dbReference>
<dbReference type="PANTHER" id="PTHR11571">
    <property type="entry name" value="GLUTATHIONE S-TRANSFERASE"/>
    <property type="match status" value="1"/>
</dbReference>
<dbReference type="InterPro" id="IPR050213">
    <property type="entry name" value="GST_superfamily"/>
</dbReference>
<feature type="domain" description="GST C-terminal" evidence="5">
    <location>
        <begin position="83"/>
        <end position="205"/>
    </location>
</feature>
<evidence type="ECO:0000259" key="5">
    <source>
        <dbReference type="PROSITE" id="PS50405"/>
    </source>
</evidence>
<dbReference type="CDD" id="cd03039">
    <property type="entry name" value="GST_N_Sigma_like"/>
    <property type="match status" value="1"/>
</dbReference>
<dbReference type="Pfam" id="PF14497">
    <property type="entry name" value="GST_C_3"/>
    <property type="match status" value="1"/>
</dbReference>
<dbReference type="InterPro" id="IPR036282">
    <property type="entry name" value="Glutathione-S-Trfase_C_sf"/>
</dbReference>
<dbReference type="PROSITE" id="PS50405">
    <property type="entry name" value="GST_CTER"/>
    <property type="match status" value="1"/>
</dbReference>
<dbReference type="GO" id="GO:0006749">
    <property type="term" value="P:glutathione metabolic process"/>
    <property type="evidence" value="ECO:0007669"/>
    <property type="project" value="TreeGrafter"/>
</dbReference>
<dbReference type="InterPro" id="IPR004045">
    <property type="entry name" value="Glutathione_S-Trfase_N"/>
</dbReference>
<dbReference type="GO" id="GO:0004364">
    <property type="term" value="F:glutathione transferase activity"/>
    <property type="evidence" value="ECO:0007669"/>
    <property type="project" value="UniProtKB-EC"/>
</dbReference>
<sequence length="205" mass="22680">MAPSNVKLVYFNGRGRAEQIRWILVQGGAKWEDKRIEFADWPSVKSSTPIGSLPYLESDGQSVATSGAVALYAAREYGLIGCNNLEAALIHMIWECTQDAFNASVKAAFCEDKEKQAEMFKEYFSVSLPKLLKLLAGRLSGGKDWLVGKKVSMADLVTVSLLEQYKDGPGLEAIKAHKGVYELVQRVTALPNIQKWIANRPQTDL</sequence>
<evidence type="ECO:0000259" key="4">
    <source>
        <dbReference type="PROSITE" id="PS50404"/>
    </source>
</evidence>
<dbReference type="EMBL" id="VXIV02003273">
    <property type="protein sequence ID" value="KAF6018813.1"/>
    <property type="molecule type" value="Genomic_DNA"/>
</dbReference>
<evidence type="ECO:0000256" key="3">
    <source>
        <dbReference type="ARBA" id="ARBA00047960"/>
    </source>
</evidence>
<dbReference type="SUPFAM" id="SSF47616">
    <property type="entry name" value="GST C-terminal domain-like"/>
    <property type="match status" value="1"/>
</dbReference>